<feature type="binding site" evidence="2">
    <location>
        <position position="362"/>
    </location>
    <ligand>
        <name>Fe cation</name>
        <dbReference type="ChEBI" id="CHEBI:24875"/>
    </ligand>
</feature>
<keyword evidence="2" id="KW-0408">Iron</keyword>
<dbReference type="AlphaFoldDB" id="A0A2W4R4Q5"/>
<dbReference type="GO" id="GO:0046890">
    <property type="term" value="P:regulation of lipid biosynthetic process"/>
    <property type="evidence" value="ECO:0007669"/>
    <property type="project" value="UniProtKB-UniRule"/>
</dbReference>
<dbReference type="Gene3D" id="1.25.40.10">
    <property type="entry name" value="Tetratricopeptide repeat domain"/>
    <property type="match status" value="2"/>
</dbReference>
<comment type="similarity">
    <text evidence="2">Belongs to the LapB family.</text>
</comment>
<keyword evidence="2" id="KW-1133">Transmembrane helix</keyword>
<protein>
    <recommendedName>
        <fullName evidence="2">Lipopolysaccharide assembly protein B</fullName>
    </recommendedName>
</protein>
<evidence type="ECO:0000313" key="4">
    <source>
        <dbReference type="EMBL" id="PZN75098.1"/>
    </source>
</evidence>
<evidence type="ECO:0000259" key="3">
    <source>
        <dbReference type="Pfam" id="PF18073"/>
    </source>
</evidence>
<feature type="topological domain" description="Cytoplasmic" evidence="2">
    <location>
        <begin position="21"/>
        <end position="385"/>
    </location>
</feature>
<dbReference type="InterPro" id="IPR030865">
    <property type="entry name" value="LapB"/>
</dbReference>
<keyword evidence="2" id="KW-0677">Repeat</keyword>
<dbReference type="Pfam" id="PF14559">
    <property type="entry name" value="TPR_19"/>
    <property type="match status" value="1"/>
</dbReference>
<keyword evidence="1 2" id="KW-0479">Metal-binding</keyword>
<dbReference type="HAMAP" id="MF_00994">
    <property type="entry name" value="LPS_assembly_LapB"/>
    <property type="match status" value="1"/>
</dbReference>
<comment type="caution">
    <text evidence="4">The sequence shown here is derived from an EMBL/GenBank/DDBJ whole genome shotgun (WGS) entry which is preliminary data.</text>
</comment>
<comment type="function">
    <text evidence="2">Modulates cellular lipopolysaccharide (LPS) levels by regulating LpxC, which is involved in lipid A biosynthesis. May act by modulating the proteolytic activity of FtsH towards LpxC. May also coordinate assembly of proteins involved in LPS synthesis at the plasma membrane.</text>
</comment>
<feature type="binding site" evidence="2">
    <location>
        <position position="376"/>
    </location>
    <ligand>
        <name>Fe cation</name>
        <dbReference type="ChEBI" id="CHEBI:24875"/>
    </ligand>
</feature>
<dbReference type="SUPFAM" id="SSF81901">
    <property type="entry name" value="HCP-like"/>
    <property type="match status" value="1"/>
</dbReference>
<proteinExistence type="inferred from homology"/>
<dbReference type="Pfam" id="PF13176">
    <property type="entry name" value="TPR_7"/>
    <property type="match status" value="1"/>
</dbReference>
<dbReference type="InterPro" id="IPR041166">
    <property type="entry name" value="Rubredoxin_2"/>
</dbReference>
<dbReference type="EMBL" id="QJPH01000401">
    <property type="protein sequence ID" value="PZN75098.1"/>
    <property type="molecule type" value="Genomic_DNA"/>
</dbReference>
<dbReference type="NCBIfam" id="NF008757">
    <property type="entry name" value="PRK11788.1-5"/>
    <property type="match status" value="1"/>
</dbReference>
<dbReference type="GO" id="GO:0005506">
    <property type="term" value="F:iron ion binding"/>
    <property type="evidence" value="ECO:0007669"/>
    <property type="project" value="UniProtKB-UniRule"/>
</dbReference>
<reference evidence="4 5" key="1">
    <citation type="journal article" date="2018" name="Aquat. Microb. Ecol.">
        <title>Gammaproteobacterial methanotrophs dominate.</title>
        <authorList>
            <person name="Rissanen A.J."/>
            <person name="Saarenheimo J."/>
            <person name="Tiirola M."/>
            <person name="Peura S."/>
            <person name="Aalto S.L."/>
            <person name="Karvinen A."/>
            <person name="Nykanen H."/>
        </authorList>
    </citation>
    <scope>NUCLEOTIDE SEQUENCE [LARGE SCALE GENOMIC DNA]</scope>
    <source>
        <strain evidence="4">AMbin10</strain>
    </source>
</reference>
<dbReference type="GO" id="GO:0008653">
    <property type="term" value="P:lipopolysaccharide metabolic process"/>
    <property type="evidence" value="ECO:0007669"/>
    <property type="project" value="InterPro"/>
</dbReference>
<dbReference type="Proteomes" id="UP000249396">
    <property type="component" value="Unassembled WGS sequence"/>
</dbReference>
<keyword evidence="2" id="KW-1003">Cell membrane</keyword>
<feature type="binding site" evidence="2">
    <location>
        <position position="359"/>
    </location>
    <ligand>
        <name>Fe cation</name>
        <dbReference type="ChEBI" id="CHEBI:24875"/>
    </ligand>
</feature>
<organism evidence="4 5">
    <name type="scientific">Candidatus Methylumidiphilus alinenensis</name>
    <dbReference type="NCBI Taxonomy" id="2202197"/>
    <lineage>
        <taxon>Bacteria</taxon>
        <taxon>Pseudomonadati</taxon>
        <taxon>Pseudomonadota</taxon>
        <taxon>Gammaproteobacteria</taxon>
        <taxon>Methylococcales</taxon>
        <taxon>Candidatus Methylumidiphilus</taxon>
    </lineage>
</organism>
<gene>
    <name evidence="2" type="primary">lapB</name>
    <name evidence="4" type="ORF">DM484_19570</name>
</gene>
<feature type="domain" description="LapB rubredoxin metal binding" evidence="3">
    <location>
        <begin position="357"/>
        <end position="384"/>
    </location>
</feature>
<keyword evidence="2" id="KW-0997">Cell inner membrane</keyword>
<evidence type="ECO:0000256" key="1">
    <source>
        <dbReference type="ARBA" id="ARBA00022723"/>
    </source>
</evidence>
<evidence type="ECO:0000313" key="5">
    <source>
        <dbReference type="Proteomes" id="UP000249396"/>
    </source>
</evidence>
<keyword evidence="2" id="KW-0472">Membrane</keyword>
<dbReference type="InterPro" id="IPR019734">
    <property type="entry name" value="TPR_rpt"/>
</dbReference>
<dbReference type="GO" id="GO:0009898">
    <property type="term" value="C:cytoplasmic side of plasma membrane"/>
    <property type="evidence" value="ECO:0007669"/>
    <property type="project" value="UniProtKB-UniRule"/>
</dbReference>
<name>A0A2W4R4Q5_9GAMM</name>
<keyword evidence="2" id="KW-0812">Transmembrane</keyword>
<dbReference type="Pfam" id="PF18073">
    <property type="entry name" value="Zn_ribbon_LapB"/>
    <property type="match status" value="1"/>
</dbReference>
<comment type="subcellular location">
    <subcellularLocation>
        <location evidence="2">Cell inner membrane</location>
        <topology evidence="2">Single-pass membrane protein</topology>
        <orientation evidence="2">Cytoplasmic side</orientation>
    </subcellularLocation>
</comment>
<dbReference type="InterPro" id="IPR011990">
    <property type="entry name" value="TPR-like_helical_dom_sf"/>
</dbReference>
<keyword evidence="2" id="KW-0802">TPR repeat</keyword>
<feature type="binding site" evidence="2">
    <location>
        <position position="373"/>
    </location>
    <ligand>
        <name>Fe cation</name>
        <dbReference type="ChEBI" id="CHEBI:24875"/>
    </ligand>
</feature>
<evidence type="ECO:0000256" key="2">
    <source>
        <dbReference type="HAMAP-Rule" id="MF_00994"/>
    </source>
</evidence>
<accession>A0A2W4R4Q5</accession>
<sequence>MEEWLFFLLPVAAASGWFAARRHYARKYLIEHTHSLRKAYCRGLNYLLSENTDKALEAFVDLLTNDFETVETHIALGNLFRRRGEIEKAIEIHEGLIAREDLSPQQQESAQFELGLDYLRAGLFDRAESIFLLLVDHENSRRGALQQLLDIYQHENEWCKAMECTRQLREMGKPPRRGETVAHFLCELAEETLCTDREILARQWLEKALLEDSRCARASLLMAKLEMREGRFEEAMQMLKRVESQKPGLIPEIIEPLRICHERLEKPPGELIGYLGYLYETYGLESAALALAVRIRSEQGAAKASEHMMRVLENNPSLKSLNTLTGFLLEDGAEMQREALIRLDRALDRMYSYVPRYTCTHCGFSGSELHWRCPSCRYWETIKPS</sequence>